<reference evidence="4 5" key="1">
    <citation type="submission" date="2020-01" db="EMBL/GenBank/DDBJ databases">
        <title>Identification and distribution of gene clusters putatively required for synthesis of sphingolipid metabolism inhibitors in phylogenetically diverse species of the filamentous fungus Fusarium.</title>
        <authorList>
            <person name="Kim H.-S."/>
            <person name="Busman M."/>
            <person name="Brown D.W."/>
            <person name="Divon H."/>
            <person name="Uhlig S."/>
            <person name="Proctor R.H."/>
        </authorList>
    </citation>
    <scope>NUCLEOTIDE SEQUENCE [LARGE SCALE GENOMIC DNA]</scope>
    <source>
        <strain evidence="4 5">NRRL 20459</strain>
    </source>
</reference>
<dbReference type="GO" id="GO:0015074">
    <property type="term" value="P:DNA integration"/>
    <property type="evidence" value="ECO:0007669"/>
    <property type="project" value="InterPro"/>
</dbReference>
<organism evidence="4 5">
    <name type="scientific">Fusarium albosuccineum</name>
    <dbReference type="NCBI Taxonomy" id="1237068"/>
    <lineage>
        <taxon>Eukaryota</taxon>
        <taxon>Fungi</taxon>
        <taxon>Dikarya</taxon>
        <taxon>Ascomycota</taxon>
        <taxon>Pezizomycotina</taxon>
        <taxon>Sordariomycetes</taxon>
        <taxon>Hypocreomycetidae</taxon>
        <taxon>Hypocreales</taxon>
        <taxon>Nectriaceae</taxon>
        <taxon>Fusarium</taxon>
        <taxon>Fusarium decemcellulare species complex</taxon>
    </lineage>
</organism>
<name>A0A8H4PD39_9HYPO</name>
<dbReference type="Gene3D" id="3.30.420.10">
    <property type="entry name" value="Ribonuclease H-like superfamily/Ribonuclease H"/>
    <property type="match status" value="1"/>
</dbReference>
<dbReference type="PANTHER" id="PTHR37984">
    <property type="entry name" value="PROTEIN CBG26694"/>
    <property type="match status" value="1"/>
</dbReference>
<dbReference type="InterPro" id="IPR050951">
    <property type="entry name" value="Retrovirus_Pol_polyprotein"/>
</dbReference>
<accession>A0A8H4PD39</accession>
<evidence type="ECO:0000256" key="2">
    <source>
        <dbReference type="SAM" id="MobiDB-lite"/>
    </source>
</evidence>
<evidence type="ECO:0000313" key="4">
    <source>
        <dbReference type="EMBL" id="KAF4471164.1"/>
    </source>
</evidence>
<feature type="region of interest" description="Disordered" evidence="2">
    <location>
        <begin position="1145"/>
        <end position="1178"/>
    </location>
</feature>
<dbReference type="InterPro" id="IPR012337">
    <property type="entry name" value="RNaseH-like_sf"/>
</dbReference>
<dbReference type="OrthoDB" id="4948765at2759"/>
<feature type="compositionally biased region" description="Basic and acidic residues" evidence="2">
    <location>
        <begin position="232"/>
        <end position="259"/>
    </location>
</feature>
<feature type="compositionally biased region" description="Polar residues" evidence="2">
    <location>
        <begin position="214"/>
        <end position="228"/>
    </location>
</feature>
<dbReference type="GO" id="GO:0005634">
    <property type="term" value="C:nucleus"/>
    <property type="evidence" value="ECO:0007669"/>
    <property type="project" value="UniProtKB-ARBA"/>
</dbReference>
<feature type="region of interest" description="Disordered" evidence="2">
    <location>
        <begin position="1"/>
        <end position="20"/>
    </location>
</feature>
<gene>
    <name evidence="4" type="ORF">FALBO_1907</name>
</gene>
<dbReference type="PROSITE" id="PS50994">
    <property type="entry name" value="INTEGRASE"/>
    <property type="match status" value="1"/>
</dbReference>
<comment type="caution">
    <text evidence="4">The sequence shown here is derived from an EMBL/GenBank/DDBJ whole genome shotgun (WGS) entry which is preliminary data.</text>
</comment>
<keyword evidence="5" id="KW-1185">Reference proteome</keyword>
<feature type="compositionally biased region" description="Pro residues" evidence="2">
    <location>
        <begin position="184"/>
        <end position="193"/>
    </location>
</feature>
<feature type="compositionally biased region" description="Basic residues" evidence="2">
    <location>
        <begin position="1165"/>
        <end position="1176"/>
    </location>
</feature>
<evidence type="ECO:0000259" key="3">
    <source>
        <dbReference type="PROSITE" id="PS50994"/>
    </source>
</evidence>
<dbReference type="InterPro" id="IPR013103">
    <property type="entry name" value="RVT_2"/>
</dbReference>
<sequence>MADNEAQSTSSPSEDGLNPTHRRYLHEAGLHDEVARYIDFDKLDVAPDKDDSAEQHNAWVLTSLMYWGTRQPVDEQLLGEFQEDYAGWNEARFRLLNRDIRRALRLFLTTHGIYLGRWNGPINHMLELTLAVDDLPLWTKGALAETEGSFHPRSKAPRRRVEQGERKDPDEGNNQDDAGSTAFPPLPPLPPSNPTSVPETLELTFEGIDRQDRTTQTPVLTQKGSNATLIKEGTDPIERPQDPTHEPVRLAPRSDRMKPITDPSPYRHGRLSQAERLDQTIYPRSNSNPPSISPYRQIPPKDTPSEMLPATILTQFVKIWRKEMNYTGEAYDILDEKVRYFLNVCSNVGIKETQFHAAFTNILDKKALEYYSYHMQPNMTFAEMYWTLRNHFDTEVNREHYYTDWTTITFLSLRTKDPSKSKLETLEELLTKIRRCQRALGGSFMTEDQLISTTIRACRGVQELEIALYIPAHTFEQLSSQLRSSIITFESRNQHNLSAFQQAPKKEDDRARYFADRSYRRGYSRQRQGGSYRQRAPEKAATWKTRCFICGKADCRSYKHPEEERERSKREWRRGKEFRGEKGTFAAFLAEFEGDSEDDDCTSDESDGNWDEADVEAHFTEYDDQEAFLLQHDEEFKIAQGLLDKATYHRFATGYDRVNEEPDNLIVNQATMFVTERYSDHTYQGQMPDTGASTISTVGIGQARALMRECPSVRFDTAKARNNTVRFGDGPKVECLGTVTVTGPLGEITYHVIEGNTPFLFCLKDMDEKGIYFDNIANELVNSRTGARVEVTRKFGHGWFHTSIANDAASYFNEAELRRLHKRFGHPSVAKLEALLIRAGHETDRDALEAIRKMCHYCQTKGSAGKRFRFTLKREADFNYEVIVDVMYLDNKPVLHIVDAGTSFQAARFLRSISAKETWEKLKECWIDAYLGPPDIISHDAGTNFDSAEFRAEAKLAGITINQIPVEAHWSIGKVERYHGPLRRAYEIIRSETKKAETSQEACLQMAVKAINDTSGPDGLVPTLLVFGAYPRISKDSPPTASQQQRAAAAAKAMTEVRKLRAAKEVREALNTRNGQDTSATLPESLPLGSEVLVYREKEKWTGPFKVLAVTESNVTVELDNGPATFRSTTIKPYHRDSTRTIVVSTGSTEDPSVPQDDIEEYPERKKKRPRGRPRKVRDAEAFVTHKERAEYELALQLRKEGRIVTPGRPFEISDAAEIDALFDTGVLVAVHIDEVDKDNAQFFGSRIVREVKGKTTVPYEKSRLVVRGFQDHAKTAILTQAPTIQRASQHTLLALGPTLRRFGHEVMLRDISQAYTQSETQLNRRIYLRLPPELTEKYPEGIVLKVEKPLYGLAEAGLHWYATYSKHHRERLGMEPISSDPCLFLTQQDDEFGITAIQTDDTFNIGTEAFIRREDEELKKAGFKAKPQRVIKTGDSCDFNGSYIQFDEESFNCTQKGQADRLQLVDHTATDRQQQYIMQRARGAYLASICQPEASYGYSVAAQVRNPDEGDIAKLNKCIQWQLDNKQRGLRYQEIDLPTAKLFVFVDGSFANNKDLTSQIGYVIVLGNEEVGEDRTVIDQRTDESDHVFTVTGNLVHWSSTKCKRVTRSVLASEVYGMVGGFDLGYVIWHTLGAITQRLGITRPPLILCTDSYSLYQCLVQLGSTTEKRLMIDIMALRQSYETREIHEIRWIKGDDNPADAMTKASPNRALEGLVVEGRISIRLEGWVQRE</sequence>
<feature type="region of interest" description="Disordered" evidence="2">
    <location>
        <begin position="145"/>
        <end position="304"/>
    </location>
</feature>
<feature type="compositionally biased region" description="Polar residues" evidence="2">
    <location>
        <begin position="1"/>
        <end position="13"/>
    </location>
</feature>
<evidence type="ECO:0000256" key="1">
    <source>
        <dbReference type="ARBA" id="ARBA00022884"/>
    </source>
</evidence>
<feature type="compositionally biased region" description="Basic and acidic residues" evidence="2">
    <location>
        <begin position="159"/>
        <end position="170"/>
    </location>
</feature>
<dbReference type="EMBL" id="JAADYS010000243">
    <property type="protein sequence ID" value="KAF4471164.1"/>
    <property type="molecule type" value="Genomic_DNA"/>
</dbReference>
<feature type="compositionally biased region" description="Low complexity" evidence="2">
    <location>
        <begin position="281"/>
        <end position="296"/>
    </location>
</feature>
<dbReference type="Pfam" id="PF07727">
    <property type="entry name" value="RVT_2"/>
    <property type="match status" value="1"/>
</dbReference>
<proteinExistence type="predicted"/>
<dbReference type="InterPro" id="IPR036397">
    <property type="entry name" value="RNaseH_sf"/>
</dbReference>
<evidence type="ECO:0000313" key="5">
    <source>
        <dbReference type="Proteomes" id="UP000554235"/>
    </source>
</evidence>
<dbReference type="InterPro" id="IPR001584">
    <property type="entry name" value="Integrase_cat-core"/>
</dbReference>
<dbReference type="PANTHER" id="PTHR37984:SF5">
    <property type="entry name" value="PROTEIN NYNRIN-LIKE"/>
    <property type="match status" value="1"/>
</dbReference>
<keyword evidence="1" id="KW-0694">RNA-binding</keyword>
<feature type="domain" description="Integrase catalytic" evidence="3">
    <location>
        <begin position="861"/>
        <end position="1046"/>
    </location>
</feature>
<dbReference type="GO" id="GO:0003723">
    <property type="term" value="F:RNA binding"/>
    <property type="evidence" value="ECO:0007669"/>
    <property type="project" value="UniProtKB-KW"/>
</dbReference>
<dbReference type="SUPFAM" id="SSF53098">
    <property type="entry name" value="Ribonuclease H-like"/>
    <property type="match status" value="1"/>
</dbReference>
<dbReference type="Proteomes" id="UP000554235">
    <property type="component" value="Unassembled WGS sequence"/>
</dbReference>
<protein>
    <submittedName>
        <fullName evidence="4">Ribonuclease H</fullName>
    </submittedName>
</protein>